<dbReference type="InterPro" id="IPR008902">
    <property type="entry name" value="Rhamnosid_concanavalin"/>
</dbReference>
<dbReference type="GO" id="GO:0030596">
    <property type="term" value="F:alpha-L-rhamnosidase activity"/>
    <property type="evidence" value="ECO:0007669"/>
    <property type="project" value="UniProtKB-EC"/>
</dbReference>
<dbReference type="GO" id="GO:0005975">
    <property type="term" value="P:carbohydrate metabolic process"/>
    <property type="evidence" value="ECO:0007669"/>
    <property type="project" value="InterPro"/>
</dbReference>
<dbReference type="InterPro" id="IPR008928">
    <property type="entry name" value="6-hairpin_glycosidase_sf"/>
</dbReference>
<comment type="catalytic activity">
    <reaction evidence="1">
        <text>Hydrolysis of terminal non-reducing alpha-L-rhamnose residues in alpha-L-rhamnosides.</text>
        <dbReference type="EC" id="3.2.1.40"/>
    </reaction>
</comment>
<dbReference type="InterPro" id="IPR035396">
    <property type="entry name" value="Bac_rhamnosid6H"/>
</dbReference>
<dbReference type="OrthoDB" id="9761045at2"/>
<evidence type="ECO:0000313" key="8">
    <source>
        <dbReference type="EMBL" id="EFH80160.1"/>
    </source>
</evidence>
<dbReference type="Pfam" id="PF17389">
    <property type="entry name" value="Bac_rhamnosid6H"/>
    <property type="match status" value="1"/>
</dbReference>
<evidence type="ECO:0000259" key="6">
    <source>
        <dbReference type="Pfam" id="PF17389"/>
    </source>
</evidence>
<dbReference type="Proteomes" id="UP000004508">
    <property type="component" value="Unassembled WGS sequence"/>
</dbReference>
<organism evidence="8 9">
    <name type="scientific">Ktedonobacter racemifer DSM 44963</name>
    <dbReference type="NCBI Taxonomy" id="485913"/>
    <lineage>
        <taxon>Bacteria</taxon>
        <taxon>Bacillati</taxon>
        <taxon>Chloroflexota</taxon>
        <taxon>Ktedonobacteria</taxon>
        <taxon>Ktedonobacterales</taxon>
        <taxon>Ktedonobacteraceae</taxon>
        <taxon>Ktedonobacter</taxon>
    </lineage>
</organism>
<dbReference type="RefSeq" id="WP_007922554.1">
    <property type="nucleotide sequence ID" value="NZ_ADVG01000005.1"/>
</dbReference>
<gene>
    <name evidence="8" type="ORF">Krac_0726</name>
</gene>
<evidence type="ECO:0000256" key="3">
    <source>
        <dbReference type="ARBA" id="ARBA00022801"/>
    </source>
</evidence>
<keyword evidence="3" id="KW-0378">Hydrolase</keyword>
<dbReference type="Pfam" id="PF08531">
    <property type="entry name" value="Bac_rhamnosid_N"/>
    <property type="match status" value="1"/>
</dbReference>
<evidence type="ECO:0000256" key="2">
    <source>
        <dbReference type="ARBA" id="ARBA00012652"/>
    </source>
</evidence>
<dbReference type="Pfam" id="PF05592">
    <property type="entry name" value="Bac_rhamnosid"/>
    <property type="match status" value="1"/>
</dbReference>
<dbReference type="Pfam" id="PF17390">
    <property type="entry name" value="Bac_rhamnosid_C"/>
    <property type="match status" value="1"/>
</dbReference>
<dbReference type="InParanoid" id="D6U8E9"/>
<feature type="domain" description="Alpha-L-rhamnosidase C-terminal" evidence="7">
    <location>
        <begin position="811"/>
        <end position="885"/>
    </location>
</feature>
<name>D6U8E9_KTERA</name>
<dbReference type="EMBL" id="ADVG01000005">
    <property type="protein sequence ID" value="EFH80160.1"/>
    <property type="molecule type" value="Genomic_DNA"/>
</dbReference>
<dbReference type="PIRSF" id="PIRSF010631">
    <property type="entry name" value="A-rhamnsds"/>
    <property type="match status" value="1"/>
</dbReference>
<dbReference type="InterPro" id="IPR013737">
    <property type="entry name" value="Bac_rhamnosid_N"/>
</dbReference>
<evidence type="ECO:0000313" key="9">
    <source>
        <dbReference type="Proteomes" id="UP000004508"/>
    </source>
</evidence>
<reference evidence="8 9" key="1">
    <citation type="journal article" date="2011" name="Stand. Genomic Sci.">
        <title>Non-contiguous finished genome sequence and contextual data of the filamentous soil bacterium Ktedonobacter racemifer type strain (SOSP1-21).</title>
        <authorList>
            <person name="Chang Y.J."/>
            <person name="Land M."/>
            <person name="Hauser L."/>
            <person name="Chertkov O."/>
            <person name="Del Rio T.G."/>
            <person name="Nolan M."/>
            <person name="Copeland A."/>
            <person name="Tice H."/>
            <person name="Cheng J.F."/>
            <person name="Lucas S."/>
            <person name="Han C."/>
            <person name="Goodwin L."/>
            <person name="Pitluck S."/>
            <person name="Ivanova N."/>
            <person name="Ovchinikova G."/>
            <person name="Pati A."/>
            <person name="Chen A."/>
            <person name="Palaniappan K."/>
            <person name="Mavromatis K."/>
            <person name="Liolios K."/>
            <person name="Brettin T."/>
            <person name="Fiebig A."/>
            <person name="Rohde M."/>
            <person name="Abt B."/>
            <person name="Goker M."/>
            <person name="Detter J.C."/>
            <person name="Woyke T."/>
            <person name="Bristow J."/>
            <person name="Eisen J.A."/>
            <person name="Markowitz V."/>
            <person name="Hugenholtz P."/>
            <person name="Kyrpides N.C."/>
            <person name="Klenk H.P."/>
            <person name="Lapidus A."/>
        </authorList>
    </citation>
    <scope>NUCLEOTIDE SEQUENCE [LARGE SCALE GENOMIC DNA]</scope>
    <source>
        <strain evidence="9">DSM 44963</strain>
    </source>
</reference>
<evidence type="ECO:0000259" key="4">
    <source>
        <dbReference type="Pfam" id="PF05592"/>
    </source>
</evidence>
<dbReference type="SUPFAM" id="SSF48208">
    <property type="entry name" value="Six-hairpin glycosidases"/>
    <property type="match status" value="1"/>
</dbReference>
<dbReference type="EC" id="3.2.1.40" evidence="2"/>
<dbReference type="Gene3D" id="1.50.10.10">
    <property type="match status" value="1"/>
</dbReference>
<sequence length="920" mass="103573">MTLLPHALSPVIVHTLRCEYQEAPLGIDIPQPRLNWVIASKRRGTRQSAYQVQVTSGQNQVWDTGKVLSDQSTHVAYAGPPLQSRQRYTWRARVWDEHDQVSAWSEAAWWEMGLLQAADWRARWIEPDWDDNPEAFKPAPYLRTRFETTKPVVAARIYATGHGLYELSLNGQRVGDAYFTPGYTSYHKRLQYQTYDVTALVSAGENALGAILSDGWYRGQIAASSRRNVYGDRLALLLQLELRYADGSTEIVTTDERWRATTGPLLKADFKDGEIYDARLEMPGWDRPGFDDKEWQGVRLAYFPLNQLIAAAGPLVRRKEEFPPVALLTTPAGETVADLGQNFAGVVRLRVQGPRGTIVTLYYGETLDEHGNFTMKNMEVPLLAKVSQEDHYILKGDGEEIYTPRFTAHGFRYVKLEGFPGRLSPEQITGIALYSDLPETGTFSCSNALINQLEHNILWSQKSNFLEIPTDCPTRERSGWTGDAQIFARTGSFHLETAGFLTKWLKDLAAEQGSDGMVPNRIPSPPASHGSIREGSAGWGDAAVLVPWTLYQIYGDRRLLEEQYPSMQAWVEYERHNARNWHWVRRLAPVRWFSRKRRAREAFLWNTKYHWGEWLEPGDVGLVKMIAGILWRTLFSAPLVATAYFARSAGLLAEIARVLGKDDDAREYAALYRQIKEAYIAEFIGRDGRIRPEKQASYVRTLAFDLLPEQLRPAAVQRLVQLVRRVNTHLGTGFLSTPFLCHVLSTNGYLDVAYDLLLQETAPSWLYAVKRGATTIWESWEGIKEDGTPQLSLNHYSYGAVGEWLYQVVAGLNPGAPGYKRIIFQPRPGGGLTHAGVTYQSLYGEIASWWQLQDGIFTLTVTVPSNTTASVHLPGSAGAEVKESGQPLETSEGIRQVRQESSGIIVELDSGIYTFTYPNA</sequence>
<dbReference type="InterPro" id="IPR012341">
    <property type="entry name" value="6hp_glycosidase-like_sf"/>
</dbReference>
<dbReference type="InterPro" id="IPR035398">
    <property type="entry name" value="Bac_rhamnosid_C"/>
</dbReference>
<dbReference type="Pfam" id="PF25788">
    <property type="entry name" value="Ig_Rha78A_N"/>
    <property type="match status" value="1"/>
</dbReference>
<evidence type="ECO:0000256" key="1">
    <source>
        <dbReference type="ARBA" id="ARBA00001445"/>
    </source>
</evidence>
<evidence type="ECO:0000259" key="5">
    <source>
        <dbReference type="Pfam" id="PF08531"/>
    </source>
</evidence>
<accession>D6U8E9</accession>
<feature type="domain" description="Bacterial alpha-L-rhamnosidase N-terminal" evidence="5">
    <location>
        <begin position="151"/>
        <end position="320"/>
    </location>
</feature>
<dbReference type="Gene3D" id="2.60.40.10">
    <property type="entry name" value="Immunoglobulins"/>
    <property type="match status" value="1"/>
</dbReference>
<dbReference type="Gene3D" id="2.60.420.10">
    <property type="entry name" value="Maltose phosphorylase, domain 3"/>
    <property type="match status" value="1"/>
</dbReference>
<feature type="domain" description="Alpha-L-rhamnosidase six-hairpin glycosidase" evidence="6">
    <location>
        <begin position="439"/>
        <end position="809"/>
    </location>
</feature>
<dbReference type="InterPro" id="IPR013783">
    <property type="entry name" value="Ig-like_fold"/>
</dbReference>
<dbReference type="eggNOG" id="COG3408">
    <property type="taxonomic scope" value="Bacteria"/>
</dbReference>
<proteinExistence type="predicted"/>
<keyword evidence="9" id="KW-1185">Reference proteome</keyword>
<dbReference type="PANTHER" id="PTHR33307">
    <property type="entry name" value="ALPHA-RHAMNOSIDASE (EUROFUNG)"/>
    <property type="match status" value="1"/>
</dbReference>
<dbReference type="PANTHER" id="PTHR33307:SF6">
    <property type="entry name" value="ALPHA-RHAMNOSIDASE (EUROFUNG)-RELATED"/>
    <property type="match status" value="1"/>
</dbReference>
<dbReference type="Gene3D" id="2.60.120.260">
    <property type="entry name" value="Galactose-binding domain-like"/>
    <property type="match status" value="2"/>
</dbReference>
<dbReference type="STRING" id="485913.Krac_0726"/>
<protein>
    <recommendedName>
        <fullName evidence="2">alpha-L-rhamnosidase</fullName>
        <ecNumber evidence="2">3.2.1.40</ecNumber>
    </recommendedName>
</protein>
<evidence type="ECO:0000259" key="7">
    <source>
        <dbReference type="Pfam" id="PF17390"/>
    </source>
</evidence>
<feature type="domain" description="Alpha-L-rhamnosidase concanavalin-like" evidence="4">
    <location>
        <begin position="330"/>
        <end position="433"/>
    </location>
</feature>
<dbReference type="AlphaFoldDB" id="D6U8E9"/>
<dbReference type="InterPro" id="IPR016007">
    <property type="entry name" value="Alpha_rhamnosid"/>
</dbReference>
<comment type="caution">
    <text evidence="8">The sequence shown here is derived from an EMBL/GenBank/DDBJ whole genome shotgun (WGS) entry which is preliminary data.</text>
</comment>